<protein>
    <recommendedName>
        <fullName evidence="3">Small CPxCG-related zinc finger protein</fullName>
    </recommendedName>
</protein>
<dbReference type="KEGG" id="hsai:HPS36_07590"/>
<accession>A0A7D4BQ10</accession>
<reference evidence="1 2" key="1">
    <citation type="submission" date="2020-05" db="EMBL/GenBank/DDBJ databases">
        <title>Halorubrum RHB-C sp.nov., an extremely halophilic archaeon isolated from solar salt farm.</title>
        <authorList>
            <person name="Ho H."/>
            <person name="Danganan R.E."/>
            <person name="Dedeles G.R."/>
            <person name="Kim S.-G."/>
        </authorList>
    </citation>
    <scope>NUCLEOTIDE SEQUENCE [LARGE SCALE GENOMIC DNA]</scope>
    <source>
        <strain evidence="1 2">RHB-C</strain>
    </source>
</reference>
<dbReference type="GeneID" id="55594854"/>
<proteinExistence type="predicted"/>
<name>A0A7D4BQ10_9EURY</name>
<keyword evidence="2" id="KW-1185">Reference proteome</keyword>
<organism evidence="1 2">
    <name type="scientific">Halorubrum salinarum</name>
    <dbReference type="NCBI Taxonomy" id="2739057"/>
    <lineage>
        <taxon>Archaea</taxon>
        <taxon>Methanobacteriati</taxon>
        <taxon>Methanobacteriota</taxon>
        <taxon>Stenosarchaea group</taxon>
        <taxon>Halobacteria</taxon>
        <taxon>Halobacteriales</taxon>
        <taxon>Haloferacaceae</taxon>
        <taxon>Halorubrum</taxon>
    </lineage>
</organism>
<dbReference type="Proteomes" id="UP000505020">
    <property type="component" value="Chromosome"/>
</dbReference>
<dbReference type="AlphaFoldDB" id="A0A7D4BQ10"/>
<evidence type="ECO:0008006" key="3">
    <source>
        <dbReference type="Google" id="ProtNLM"/>
    </source>
</evidence>
<gene>
    <name evidence="1" type="ORF">HPS36_07590</name>
</gene>
<dbReference type="RefSeq" id="WP_158293540.1">
    <property type="nucleotide sequence ID" value="NZ_CP053941.1"/>
</dbReference>
<evidence type="ECO:0000313" key="1">
    <source>
        <dbReference type="EMBL" id="QKG92717.1"/>
    </source>
</evidence>
<dbReference type="EMBL" id="CP053941">
    <property type="protein sequence ID" value="QKG92717.1"/>
    <property type="molecule type" value="Genomic_DNA"/>
</dbReference>
<sequence length="51" mass="5471">MNCDRCGVDASLAHRDVDGFAYYLCDACINGWDAVRGSSPEAGDETRSTAQ</sequence>
<evidence type="ECO:0000313" key="2">
    <source>
        <dbReference type="Proteomes" id="UP000505020"/>
    </source>
</evidence>